<evidence type="ECO:0000259" key="1">
    <source>
        <dbReference type="SMART" id="SM01119"/>
    </source>
</evidence>
<dbReference type="GO" id="GO:0008784">
    <property type="term" value="F:alanine racemase activity"/>
    <property type="evidence" value="ECO:0007669"/>
    <property type="project" value="UniProtKB-EC"/>
</dbReference>
<feature type="domain" description="D-serine dehydratase-like" evidence="1">
    <location>
        <begin position="324"/>
        <end position="424"/>
    </location>
</feature>
<reference evidence="2 3" key="1">
    <citation type="submission" date="2024-05" db="EMBL/GenBank/DDBJ databases">
        <authorList>
            <person name="Liu Q."/>
            <person name="Xin Y.-H."/>
        </authorList>
    </citation>
    <scope>NUCLEOTIDE SEQUENCE [LARGE SCALE GENOMIC DNA]</scope>
    <source>
        <strain evidence="2 3">CGMCC 1.10181</strain>
    </source>
</reference>
<dbReference type="InterPro" id="IPR051466">
    <property type="entry name" value="D-amino_acid_metab_enzyme"/>
</dbReference>
<dbReference type="Pfam" id="PF14031">
    <property type="entry name" value="D-ser_dehydrat"/>
    <property type="match status" value="1"/>
</dbReference>
<dbReference type="Gene3D" id="3.20.20.10">
    <property type="entry name" value="Alanine racemase"/>
    <property type="match status" value="1"/>
</dbReference>
<dbReference type="RefSeq" id="WP_343888443.1">
    <property type="nucleotide sequence ID" value="NZ_BAAAEH010000009.1"/>
</dbReference>
<organism evidence="2 3">
    <name type="scientific">Sphingomonas oligophenolica</name>
    <dbReference type="NCBI Taxonomy" id="301154"/>
    <lineage>
        <taxon>Bacteria</taxon>
        <taxon>Pseudomonadati</taxon>
        <taxon>Pseudomonadota</taxon>
        <taxon>Alphaproteobacteria</taxon>
        <taxon>Sphingomonadales</taxon>
        <taxon>Sphingomonadaceae</taxon>
        <taxon>Sphingomonas</taxon>
    </lineage>
</organism>
<comment type="caution">
    <text evidence="2">The sequence shown here is derived from an EMBL/GenBank/DDBJ whole genome shotgun (WGS) entry which is preliminary data.</text>
</comment>
<keyword evidence="3" id="KW-1185">Reference proteome</keyword>
<dbReference type="Gene3D" id="2.40.37.20">
    <property type="entry name" value="D-serine dehydratase-like domain"/>
    <property type="match status" value="1"/>
</dbReference>
<dbReference type="Proteomes" id="UP001419910">
    <property type="component" value="Unassembled WGS sequence"/>
</dbReference>
<keyword evidence="2" id="KW-0413">Isomerase</keyword>
<evidence type="ECO:0000313" key="3">
    <source>
        <dbReference type="Proteomes" id="UP001419910"/>
    </source>
</evidence>
<dbReference type="EC" id="5.1.1.1" evidence="2"/>
<dbReference type="PANTHER" id="PTHR28004:SF8">
    <property type="entry name" value="D-SERINE DEAMINASE"/>
    <property type="match status" value="1"/>
</dbReference>
<dbReference type="PANTHER" id="PTHR28004">
    <property type="entry name" value="ZGC:162816-RELATED"/>
    <property type="match status" value="1"/>
</dbReference>
<dbReference type="SUPFAM" id="SSF51419">
    <property type="entry name" value="PLP-binding barrel"/>
    <property type="match status" value="1"/>
</dbReference>
<evidence type="ECO:0000313" key="2">
    <source>
        <dbReference type="EMBL" id="MEN2792190.1"/>
    </source>
</evidence>
<sequence>MTSLGDANAAQRDADAILSPLDKGVPLGIAPMPIAAVSAQQWNILRGDLPLPAALIREESLQHNARWMRSFIEANGVQIAPHGKTTMAPALFDLQLAAGAWGITLATPHQVAAAIALGYRRIFIANQIIGRAALRYLFDSIAADDELELYCLVDSIDLVEQIDRIGDDAGATKRLAVLVEKGFAGGRTGCRSVADATAVARRVAASRHQMLAGVEGFEGIVRGENLETTLQAVRVLLDEVVEVAEHCDREGLFGVGPAMLSAGGSAFFDLVVSAFKRAKLAVPPTILLRSGCYITHDAGMYAFAMRFLRDRAPELFEQGGPRAALEVWGYVQARPEPNLAIVALGKRDLSYDQLPVLQHWFRPDSDMSVPGALSDRHKVGHLDDQHCYVSVPADTPLIVGDMVGLGISHPCLTFDKWRVIHTVSERYDVTGSIRTYF</sequence>
<name>A0ABU9Y8R9_9SPHN</name>
<dbReference type="InterPro" id="IPR042208">
    <property type="entry name" value="D-ser_dehydrat-like_sf"/>
</dbReference>
<dbReference type="InterPro" id="IPR026956">
    <property type="entry name" value="D-ser_dehydrat-like_dom"/>
</dbReference>
<gene>
    <name evidence="2" type="ORF">ABC974_21345</name>
</gene>
<dbReference type="InterPro" id="IPR029066">
    <property type="entry name" value="PLP-binding_barrel"/>
</dbReference>
<accession>A0ABU9Y8R9</accession>
<dbReference type="EMBL" id="JBDIME010000025">
    <property type="protein sequence ID" value="MEN2792190.1"/>
    <property type="molecule type" value="Genomic_DNA"/>
</dbReference>
<protein>
    <submittedName>
        <fullName evidence="2">Alanine racemase</fullName>
        <ecNumber evidence="2">5.1.1.1</ecNumber>
    </submittedName>
</protein>
<proteinExistence type="predicted"/>
<dbReference type="SMART" id="SM01119">
    <property type="entry name" value="D-ser_dehydrat"/>
    <property type="match status" value="1"/>
</dbReference>